<feature type="transmembrane region" description="Helical" evidence="3">
    <location>
        <begin position="55"/>
        <end position="76"/>
    </location>
</feature>
<proteinExistence type="inferred from homology"/>
<accession>A0A2H0VA47</accession>
<keyword evidence="3" id="KW-1133">Transmembrane helix</keyword>
<comment type="similarity">
    <text evidence="1">Belongs to the LytR/CpsA/Psr (LCP) family.</text>
</comment>
<feature type="region of interest" description="Disordered" evidence="2">
    <location>
        <begin position="1"/>
        <end position="41"/>
    </location>
</feature>
<evidence type="ECO:0000313" key="5">
    <source>
        <dbReference type="EMBL" id="PIR95964.1"/>
    </source>
</evidence>
<feature type="domain" description="Cell envelope-related transcriptional attenuator" evidence="4">
    <location>
        <begin position="136"/>
        <end position="299"/>
    </location>
</feature>
<dbReference type="PANTHER" id="PTHR33392">
    <property type="entry name" value="POLYISOPRENYL-TEICHOIC ACID--PEPTIDOGLYCAN TEICHOIC ACID TRANSFERASE TAGU"/>
    <property type="match status" value="1"/>
</dbReference>
<sequence length="490" mass="54183">MKPIDSIGSPVKKPSYPKTEFKPFVSPAKKKSEPRPNFYQTLNTSAPKKQISRKILKIGVFLIALAIIILGGLAVIKAANISGKIFVGQKTTFFQKIKDALRGGGGEIKLVGEDINQINILLLGIGGEGHDGPYLSDTIILAQVRPDIDQVALTSIPRDYLINLPENLGQRKINAAFAEGLVRRQDWNEAGRFAREAVEKISGLTVPYFAVMDFSGFEKALDEIDGLDVYIDRTFTDYTFPNNNGGYLPPLTFEKGWEHMDGKRALQFVRSRHAGNGEGSDFARSQRQQKVIQAFKDKILNIYDVSNVGRINGLLNVFADHFHTNISPGEILRMYNIAKGKDIQSFLSVSLDLSTGLICPKILEDSGAYVLVPCAGKDEQDIKNFFKNMFSLGLARKEQSVVWLASSSGDALAYEEAARAMAGIGLTVFELPYKPDFLPSTIFYQVNPKPGTAEYLKNNFEAKEVSLPPPGVNINPENVDIIIILKENYE</sequence>
<name>A0A2H0VA47_9BACT</name>
<evidence type="ECO:0000256" key="1">
    <source>
        <dbReference type="ARBA" id="ARBA00006068"/>
    </source>
</evidence>
<dbReference type="InterPro" id="IPR004474">
    <property type="entry name" value="LytR_CpsA_psr"/>
</dbReference>
<evidence type="ECO:0000256" key="2">
    <source>
        <dbReference type="SAM" id="MobiDB-lite"/>
    </source>
</evidence>
<dbReference type="Proteomes" id="UP000230922">
    <property type="component" value="Unassembled WGS sequence"/>
</dbReference>
<evidence type="ECO:0000259" key="4">
    <source>
        <dbReference type="Pfam" id="PF03816"/>
    </source>
</evidence>
<keyword evidence="3" id="KW-0812">Transmembrane</keyword>
<keyword evidence="3" id="KW-0472">Membrane</keyword>
<dbReference type="PANTHER" id="PTHR33392:SF6">
    <property type="entry name" value="POLYISOPRENYL-TEICHOIC ACID--PEPTIDOGLYCAN TEICHOIC ACID TRANSFERASE TAGU"/>
    <property type="match status" value="1"/>
</dbReference>
<organism evidence="5 6">
    <name type="scientific">Candidatus Doudnabacteria bacterium CG10_big_fil_rev_8_21_14_0_10_42_18</name>
    <dbReference type="NCBI Taxonomy" id="1974552"/>
    <lineage>
        <taxon>Bacteria</taxon>
        <taxon>Candidatus Doudnaibacteriota</taxon>
    </lineage>
</organism>
<dbReference type="AlphaFoldDB" id="A0A2H0VA47"/>
<dbReference type="Gene3D" id="3.40.630.190">
    <property type="entry name" value="LCP protein"/>
    <property type="match status" value="1"/>
</dbReference>
<reference evidence="6" key="1">
    <citation type="submission" date="2017-09" db="EMBL/GenBank/DDBJ databases">
        <title>Depth-based differentiation of microbial function through sediment-hosted aquifers and enrichment of novel symbionts in the deep terrestrial subsurface.</title>
        <authorList>
            <person name="Probst A.J."/>
            <person name="Ladd B."/>
            <person name="Jarett J.K."/>
            <person name="Geller-Mcgrath D.E."/>
            <person name="Sieber C.M.K."/>
            <person name="Emerson J.B."/>
            <person name="Anantharaman K."/>
            <person name="Thomas B.C."/>
            <person name="Malmstrom R."/>
            <person name="Stieglmeier M."/>
            <person name="Klingl A."/>
            <person name="Woyke T."/>
            <person name="Ryan C.M."/>
            <person name="Banfield J.F."/>
        </authorList>
    </citation>
    <scope>NUCLEOTIDE SEQUENCE [LARGE SCALE GENOMIC DNA]</scope>
</reference>
<comment type="caution">
    <text evidence="5">The sequence shown here is derived from an EMBL/GenBank/DDBJ whole genome shotgun (WGS) entry which is preliminary data.</text>
</comment>
<evidence type="ECO:0000256" key="3">
    <source>
        <dbReference type="SAM" id="Phobius"/>
    </source>
</evidence>
<dbReference type="Pfam" id="PF03816">
    <property type="entry name" value="LytR_cpsA_psr"/>
    <property type="match status" value="1"/>
</dbReference>
<dbReference type="NCBIfam" id="TIGR00350">
    <property type="entry name" value="lytR_cpsA_psr"/>
    <property type="match status" value="1"/>
</dbReference>
<dbReference type="InterPro" id="IPR050922">
    <property type="entry name" value="LytR/CpsA/Psr_CW_biosynth"/>
</dbReference>
<evidence type="ECO:0000313" key="6">
    <source>
        <dbReference type="Proteomes" id="UP000230922"/>
    </source>
</evidence>
<protein>
    <recommendedName>
        <fullName evidence="4">Cell envelope-related transcriptional attenuator domain-containing protein</fullName>
    </recommendedName>
</protein>
<dbReference type="EMBL" id="PFAK01000060">
    <property type="protein sequence ID" value="PIR95964.1"/>
    <property type="molecule type" value="Genomic_DNA"/>
</dbReference>
<gene>
    <name evidence="5" type="ORF">COT92_03590</name>
</gene>